<dbReference type="HAMAP" id="MF_01215">
    <property type="entry name" value="OMPdecase_type2"/>
    <property type="match status" value="1"/>
</dbReference>
<comment type="similarity">
    <text evidence="2">Belongs to the OMP decarboxylase family. Type 2 subfamily.</text>
</comment>
<feature type="domain" description="Orotidine 5'-phosphate decarboxylase" evidence="10">
    <location>
        <begin position="17"/>
        <end position="255"/>
    </location>
</feature>
<dbReference type="PROSITE" id="PS00156">
    <property type="entry name" value="OMPDECASE"/>
    <property type="match status" value="1"/>
</dbReference>
<comment type="pathway">
    <text evidence="1">Pyrimidine metabolism; UMP biosynthesis via de novo pathway; UMP from orotate: step 2/2.</text>
</comment>
<evidence type="ECO:0000256" key="7">
    <source>
        <dbReference type="ARBA" id="ARBA00023239"/>
    </source>
</evidence>
<dbReference type="SMART" id="SM00934">
    <property type="entry name" value="OMPdecase"/>
    <property type="match status" value="1"/>
</dbReference>
<dbReference type="Gene3D" id="3.20.20.70">
    <property type="entry name" value="Aldolase class I"/>
    <property type="match status" value="1"/>
</dbReference>
<evidence type="ECO:0000256" key="3">
    <source>
        <dbReference type="ARBA" id="ARBA00012321"/>
    </source>
</evidence>
<evidence type="ECO:0000256" key="4">
    <source>
        <dbReference type="ARBA" id="ARBA00021923"/>
    </source>
</evidence>
<sequence>MGFYSRLNAAWVANDSMLCVGLDPDLARFPEILRGGVQEIETFCKQIIDATGDLVCAFKPQIAYFAAHGAEKQLENICAYIRLHYPDVVIILDAKRGDIGDTAKLYAREAFVRYGADAVTVNPYLGTDSLEPFLATPDKGTIVLCRTSNAGSSEFQSLLSDGEPLYLRVARTSAETWRAIGECALVVGATYPTELAMVRTIVGEMPILVPGIGAQGGDIAAVVKAGRDTNSRGLIINSSRAILYADSSKSFSDSARKVAIKTRDEINRARNVQ</sequence>
<keyword evidence="5" id="KW-0210">Decarboxylase</keyword>
<dbReference type="GO" id="GO:0044205">
    <property type="term" value="P:'de novo' UMP biosynthetic process"/>
    <property type="evidence" value="ECO:0007669"/>
    <property type="project" value="UniProtKB-UniPathway"/>
</dbReference>
<evidence type="ECO:0000256" key="5">
    <source>
        <dbReference type="ARBA" id="ARBA00022793"/>
    </source>
</evidence>
<gene>
    <name evidence="11" type="ORF">UFOPK3026_00639</name>
</gene>
<dbReference type="InterPro" id="IPR011060">
    <property type="entry name" value="RibuloseP-bd_barrel"/>
</dbReference>
<dbReference type="GO" id="GO:0004590">
    <property type="term" value="F:orotidine-5'-phosphate decarboxylase activity"/>
    <property type="evidence" value="ECO:0007669"/>
    <property type="project" value="UniProtKB-EC"/>
</dbReference>
<proteinExistence type="inferred from homology"/>
<organism evidence="11">
    <name type="scientific">freshwater metagenome</name>
    <dbReference type="NCBI Taxonomy" id="449393"/>
    <lineage>
        <taxon>unclassified sequences</taxon>
        <taxon>metagenomes</taxon>
        <taxon>ecological metagenomes</taxon>
    </lineage>
</organism>
<dbReference type="CDD" id="cd04725">
    <property type="entry name" value="OMP_decarboxylase_like"/>
    <property type="match status" value="1"/>
</dbReference>
<evidence type="ECO:0000313" key="11">
    <source>
        <dbReference type="EMBL" id="CAB4802700.1"/>
    </source>
</evidence>
<dbReference type="GO" id="GO:0006207">
    <property type="term" value="P:'de novo' pyrimidine nucleobase biosynthetic process"/>
    <property type="evidence" value="ECO:0007669"/>
    <property type="project" value="InterPro"/>
</dbReference>
<evidence type="ECO:0000259" key="10">
    <source>
        <dbReference type="SMART" id="SM00934"/>
    </source>
</evidence>
<dbReference type="NCBIfam" id="TIGR02127">
    <property type="entry name" value="pyrF_sub2"/>
    <property type="match status" value="1"/>
</dbReference>
<evidence type="ECO:0000256" key="9">
    <source>
        <dbReference type="ARBA" id="ARBA00049157"/>
    </source>
</evidence>
<evidence type="ECO:0000256" key="6">
    <source>
        <dbReference type="ARBA" id="ARBA00022975"/>
    </source>
</evidence>
<dbReference type="InterPro" id="IPR011995">
    <property type="entry name" value="OMPdecase_type-2"/>
</dbReference>
<keyword evidence="7" id="KW-0456">Lyase</keyword>
<dbReference type="InterPro" id="IPR018089">
    <property type="entry name" value="OMPdecase_AS"/>
</dbReference>
<accession>A0A6J6XZW2</accession>
<dbReference type="EC" id="4.1.1.23" evidence="3"/>
<evidence type="ECO:0000256" key="1">
    <source>
        <dbReference type="ARBA" id="ARBA00004861"/>
    </source>
</evidence>
<dbReference type="Pfam" id="PF00215">
    <property type="entry name" value="OMPdecase"/>
    <property type="match status" value="1"/>
</dbReference>
<dbReference type="InterPro" id="IPR001754">
    <property type="entry name" value="OMPdeCOase_dom"/>
</dbReference>
<dbReference type="EMBL" id="CAFAAP010000080">
    <property type="protein sequence ID" value="CAB4802700.1"/>
    <property type="molecule type" value="Genomic_DNA"/>
</dbReference>
<dbReference type="PANTHER" id="PTHR43375">
    <property type="entry name" value="OROTIDINE 5'-PHOSPHATE DECARBOXYLASE"/>
    <property type="match status" value="1"/>
</dbReference>
<reference evidence="11" key="1">
    <citation type="submission" date="2020-05" db="EMBL/GenBank/DDBJ databases">
        <authorList>
            <person name="Chiriac C."/>
            <person name="Salcher M."/>
            <person name="Ghai R."/>
            <person name="Kavagutti S V."/>
        </authorList>
    </citation>
    <scope>NUCLEOTIDE SEQUENCE</scope>
</reference>
<evidence type="ECO:0000256" key="8">
    <source>
        <dbReference type="ARBA" id="ARBA00033428"/>
    </source>
</evidence>
<dbReference type="AlphaFoldDB" id="A0A6J6XZW2"/>
<comment type="catalytic activity">
    <reaction evidence="9">
        <text>orotidine 5'-phosphate + H(+) = UMP + CO2</text>
        <dbReference type="Rhea" id="RHEA:11596"/>
        <dbReference type="ChEBI" id="CHEBI:15378"/>
        <dbReference type="ChEBI" id="CHEBI:16526"/>
        <dbReference type="ChEBI" id="CHEBI:57538"/>
        <dbReference type="ChEBI" id="CHEBI:57865"/>
        <dbReference type="EC" id="4.1.1.23"/>
    </reaction>
</comment>
<name>A0A6J6XZW2_9ZZZZ</name>
<evidence type="ECO:0000256" key="2">
    <source>
        <dbReference type="ARBA" id="ARBA00008847"/>
    </source>
</evidence>
<dbReference type="InterPro" id="IPR013785">
    <property type="entry name" value="Aldolase_TIM"/>
</dbReference>
<dbReference type="UniPathway" id="UPA00070">
    <property type="reaction ID" value="UER00120"/>
</dbReference>
<dbReference type="PANTHER" id="PTHR43375:SF1">
    <property type="entry name" value="OROTIDINE 5'-PHOSPHATE DECARBOXYLASE"/>
    <property type="match status" value="1"/>
</dbReference>
<protein>
    <recommendedName>
        <fullName evidence="4">Orotidine 5'-phosphate decarboxylase</fullName>
        <ecNumber evidence="3">4.1.1.23</ecNumber>
    </recommendedName>
    <alternativeName>
        <fullName evidence="8">OMP decarboxylase</fullName>
    </alternativeName>
</protein>
<dbReference type="SUPFAM" id="SSF51366">
    <property type="entry name" value="Ribulose-phoshate binding barrel"/>
    <property type="match status" value="1"/>
</dbReference>
<keyword evidence="6" id="KW-0665">Pyrimidine biosynthesis</keyword>